<evidence type="ECO:0000256" key="6">
    <source>
        <dbReference type="ARBA" id="ARBA00023209"/>
    </source>
</evidence>
<comment type="similarity">
    <text evidence="10">Belongs to the PlsX family.</text>
</comment>
<dbReference type="PANTHER" id="PTHR30100">
    <property type="entry name" value="FATTY ACID/PHOSPHOLIPID SYNTHESIS PROTEIN PLSX"/>
    <property type="match status" value="1"/>
</dbReference>
<keyword evidence="6 10" id="KW-0594">Phospholipid biosynthesis</keyword>
<feature type="compositionally biased region" description="Polar residues" evidence="11">
    <location>
        <begin position="19"/>
        <end position="30"/>
    </location>
</feature>
<evidence type="ECO:0000313" key="12">
    <source>
        <dbReference type="EMBL" id="CCB89730.1"/>
    </source>
</evidence>
<evidence type="ECO:0000256" key="10">
    <source>
        <dbReference type="HAMAP-Rule" id="MF_00019"/>
    </source>
</evidence>
<dbReference type="SUPFAM" id="SSF53659">
    <property type="entry name" value="Isocitrate/Isopropylmalate dehydrogenase-like"/>
    <property type="match status" value="1"/>
</dbReference>
<reference evidence="12 13" key="1">
    <citation type="journal article" date="2011" name="Mol. Biol. Evol.">
        <title>Unity in variety--the pan-genome of the Chlamydiae.</title>
        <authorList>
            <person name="Collingro A."/>
            <person name="Tischler P."/>
            <person name="Weinmaier T."/>
            <person name="Penz T."/>
            <person name="Heinz E."/>
            <person name="Brunham R.C."/>
            <person name="Read T.D."/>
            <person name="Bavoil P.M."/>
            <person name="Sachse K."/>
            <person name="Kahane S."/>
            <person name="Friedman M.G."/>
            <person name="Rattei T."/>
            <person name="Myers G.S."/>
            <person name="Horn M."/>
        </authorList>
    </citation>
    <scope>NUCLEOTIDE SEQUENCE [LARGE SCALE GENOMIC DNA]</scope>
    <source>
        <strain evidence="13">ATCC VR-1471 / Z</strain>
    </source>
</reference>
<dbReference type="InterPro" id="IPR003664">
    <property type="entry name" value="FA_synthesis"/>
</dbReference>
<dbReference type="HOGENOM" id="CLU_039379_1_1_0"/>
<dbReference type="NCBIfam" id="TIGR00182">
    <property type="entry name" value="plsX"/>
    <property type="match status" value="1"/>
</dbReference>
<comment type="function">
    <text evidence="10">Catalyzes the reversible formation of acyl-phosphate (acyl-PO(4)) from acyl-[acyl-carrier-protein] (acyl-ACP). This enzyme utilizes acyl-ACP as fatty acyl donor, but not acyl-CoA.</text>
</comment>
<dbReference type="GO" id="GO:0008654">
    <property type="term" value="P:phospholipid biosynthetic process"/>
    <property type="evidence" value="ECO:0007669"/>
    <property type="project" value="UniProtKB-KW"/>
</dbReference>
<dbReference type="GO" id="GO:0043811">
    <property type="term" value="F:phosphate:acyl-[acyl carrier protein] acyltransferase activity"/>
    <property type="evidence" value="ECO:0007669"/>
    <property type="project" value="UniProtKB-UniRule"/>
</dbReference>
<dbReference type="GO" id="GO:0006633">
    <property type="term" value="P:fatty acid biosynthetic process"/>
    <property type="evidence" value="ECO:0007669"/>
    <property type="project" value="UniProtKB-UniRule"/>
</dbReference>
<gene>
    <name evidence="10 12" type="primary">plsX</name>
    <name evidence="12" type="ordered locus">SNE_A18530</name>
</gene>
<dbReference type="UniPathway" id="UPA00085"/>
<evidence type="ECO:0000256" key="5">
    <source>
        <dbReference type="ARBA" id="ARBA00023098"/>
    </source>
</evidence>
<dbReference type="Gene3D" id="3.40.718.10">
    <property type="entry name" value="Isopropylmalate Dehydrogenase"/>
    <property type="match status" value="1"/>
</dbReference>
<evidence type="ECO:0000256" key="4">
    <source>
        <dbReference type="ARBA" id="ARBA00022679"/>
    </source>
</evidence>
<dbReference type="AlphaFoldDB" id="F8L392"/>
<dbReference type="GO" id="GO:0005737">
    <property type="term" value="C:cytoplasm"/>
    <property type="evidence" value="ECO:0007669"/>
    <property type="project" value="UniProtKB-SubCell"/>
</dbReference>
<name>F8L392_SIMNZ</name>
<dbReference type="PIRSF" id="PIRSF002465">
    <property type="entry name" value="Phsphlp_syn_PlsX"/>
    <property type="match status" value="1"/>
</dbReference>
<dbReference type="HAMAP" id="MF_00019">
    <property type="entry name" value="PlsX"/>
    <property type="match status" value="1"/>
</dbReference>
<dbReference type="KEGG" id="sng:SNE_A18530"/>
<keyword evidence="4 10" id="KW-0808">Transferase</keyword>
<dbReference type="PANTHER" id="PTHR30100:SF1">
    <property type="entry name" value="PHOSPHATE ACYLTRANSFERASE"/>
    <property type="match status" value="1"/>
</dbReference>
<keyword evidence="7 10" id="KW-1208">Phospholipid metabolism</keyword>
<keyword evidence="12" id="KW-0012">Acyltransferase</keyword>
<dbReference type="Pfam" id="PF02504">
    <property type="entry name" value="FA_synthesis"/>
    <property type="match status" value="1"/>
</dbReference>
<comment type="subcellular location">
    <subcellularLocation>
        <location evidence="10">Cytoplasm</location>
    </subcellularLocation>
    <text evidence="10">Associated with the membrane possibly through PlsY.</text>
</comment>
<dbReference type="eggNOG" id="COG0416">
    <property type="taxonomic scope" value="Bacteria"/>
</dbReference>
<evidence type="ECO:0000256" key="1">
    <source>
        <dbReference type="ARBA" id="ARBA00001232"/>
    </source>
</evidence>
<evidence type="ECO:0000256" key="3">
    <source>
        <dbReference type="ARBA" id="ARBA00022516"/>
    </source>
</evidence>
<dbReference type="InterPro" id="IPR012281">
    <property type="entry name" value="Phospholipid_synth_PlsX-like"/>
</dbReference>
<evidence type="ECO:0000256" key="9">
    <source>
        <dbReference type="ARBA" id="ARBA00046608"/>
    </source>
</evidence>
<evidence type="ECO:0000256" key="7">
    <source>
        <dbReference type="ARBA" id="ARBA00023264"/>
    </source>
</evidence>
<dbReference type="EC" id="2.3.1.274" evidence="8 10"/>
<evidence type="ECO:0000256" key="8">
    <source>
        <dbReference type="ARBA" id="ARBA00024069"/>
    </source>
</evidence>
<evidence type="ECO:0000256" key="2">
    <source>
        <dbReference type="ARBA" id="ARBA00022490"/>
    </source>
</evidence>
<proteinExistence type="inferred from homology"/>
<feature type="region of interest" description="Disordered" evidence="11">
    <location>
        <begin position="1"/>
        <end position="33"/>
    </location>
</feature>
<dbReference type="EMBL" id="FR872582">
    <property type="protein sequence ID" value="CCB89730.1"/>
    <property type="molecule type" value="Genomic_DNA"/>
</dbReference>
<keyword evidence="5 10" id="KW-0443">Lipid metabolism</keyword>
<sequence>MHEKTLNGRITQRKKKMSQIAQTAENQDSPTGCVHSVATTEEERLSPKGKSKIPLVGIDLLGGDNNHPEFIIETLHGIFSKVRDPLRLLVFATPDIRNCIESFQELHSGLLPTESLCFFEVEEVIHMDDDPLLAIRRKKEASMCVGMRLLKEKKIDALVSTGNTGALIASARMYLPLLEGIQRSALITLLPTKKSPIAVLDVGANIECMPEHLVQFAQMGLAYQKSRGILNPRIGLLNIGTEEKKGRGDLRETYKLLQKFNSPNEAPVFIGNVEGKEIFSGNVDVLVTDGFTGNVFLKTSEGISSFILETLHENQAILPFSKPLLSRLEKELYSAESPGAILCGTDGIIMKCHGDANPEALMSGVQGALRLINGRFIAKMKEQLANLSRD</sequence>
<organism evidence="12 13">
    <name type="scientific">Simkania negevensis (strain ATCC VR-1471 / DSM 27360 / Z)</name>
    <dbReference type="NCBI Taxonomy" id="331113"/>
    <lineage>
        <taxon>Bacteria</taxon>
        <taxon>Pseudomonadati</taxon>
        <taxon>Chlamydiota</taxon>
        <taxon>Chlamydiia</taxon>
        <taxon>Parachlamydiales</taxon>
        <taxon>Simkaniaceae</taxon>
        <taxon>Simkania</taxon>
    </lineage>
</organism>
<evidence type="ECO:0000313" key="13">
    <source>
        <dbReference type="Proteomes" id="UP000000496"/>
    </source>
</evidence>
<dbReference type="STRING" id="331113.SNE_A18530"/>
<comment type="pathway">
    <text evidence="10">Lipid metabolism; phospholipid metabolism.</text>
</comment>
<dbReference type="Proteomes" id="UP000000496">
    <property type="component" value="Chromosome gsn.131"/>
</dbReference>
<accession>F8L392</accession>
<comment type="catalytic activity">
    <reaction evidence="1 10">
        <text>a fatty acyl-[ACP] + phosphate = an acyl phosphate + holo-[ACP]</text>
        <dbReference type="Rhea" id="RHEA:42292"/>
        <dbReference type="Rhea" id="RHEA-COMP:9685"/>
        <dbReference type="Rhea" id="RHEA-COMP:14125"/>
        <dbReference type="ChEBI" id="CHEBI:43474"/>
        <dbReference type="ChEBI" id="CHEBI:59918"/>
        <dbReference type="ChEBI" id="CHEBI:64479"/>
        <dbReference type="ChEBI" id="CHEBI:138651"/>
        <dbReference type="EC" id="2.3.1.274"/>
    </reaction>
</comment>
<protein>
    <recommendedName>
        <fullName evidence="8 10">Phosphate acyltransferase</fullName>
        <ecNumber evidence="8 10">2.3.1.274</ecNumber>
    </recommendedName>
    <alternativeName>
        <fullName evidence="10">Acyl-ACP phosphotransacylase</fullName>
    </alternativeName>
    <alternativeName>
        <fullName evidence="10">Acyl-[acyl-carrier-protein]--phosphate acyltransferase</fullName>
    </alternativeName>
    <alternativeName>
        <fullName evidence="10">Phosphate-acyl-ACP acyltransferase</fullName>
    </alternativeName>
</protein>
<keyword evidence="3 10" id="KW-0444">Lipid biosynthesis</keyword>
<keyword evidence="13" id="KW-1185">Reference proteome</keyword>
<keyword evidence="2 10" id="KW-0963">Cytoplasm</keyword>
<evidence type="ECO:0000256" key="11">
    <source>
        <dbReference type="SAM" id="MobiDB-lite"/>
    </source>
</evidence>
<comment type="subunit">
    <text evidence="9 10">Homodimer. Probably interacts with PlsY.</text>
</comment>